<proteinExistence type="predicted"/>
<organism evidence="2 3">
    <name type="scientific">Mycena pura</name>
    <dbReference type="NCBI Taxonomy" id="153505"/>
    <lineage>
        <taxon>Eukaryota</taxon>
        <taxon>Fungi</taxon>
        <taxon>Dikarya</taxon>
        <taxon>Basidiomycota</taxon>
        <taxon>Agaricomycotina</taxon>
        <taxon>Agaricomycetes</taxon>
        <taxon>Agaricomycetidae</taxon>
        <taxon>Agaricales</taxon>
        <taxon>Marasmiineae</taxon>
        <taxon>Mycenaceae</taxon>
        <taxon>Mycena</taxon>
    </lineage>
</organism>
<dbReference type="AlphaFoldDB" id="A0AAD6YLP8"/>
<feature type="compositionally biased region" description="Polar residues" evidence="1">
    <location>
        <begin position="40"/>
        <end position="50"/>
    </location>
</feature>
<feature type="region of interest" description="Disordered" evidence="1">
    <location>
        <begin position="39"/>
        <end position="88"/>
    </location>
</feature>
<accession>A0AAD6YLP8</accession>
<evidence type="ECO:0000313" key="3">
    <source>
        <dbReference type="Proteomes" id="UP001219525"/>
    </source>
</evidence>
<evidence type="ECO:0008006" key="4">
    <source>
        <dbReference type="Google" id="ProtNLM"/>
    </source>
</evidence>
<evidence type="ECO:0000313" key="2">
    <source>
        <dbReference type="EMBL" id="KAJ7223229.1"/>
    </source>
</evidence>
<evidence type="ECO:0000256" key="1">
    <source>
        <dbReference type="SAM" id="MobiDB-lite"/>
    </source>
</evidence>
<keyword evidence="3" id="KW-1185">Reference proteome</keyword>
<name>A0AAD6YLP8_9AGAR</name>
<dbReference type="Proteomes" id="UP001219525">
    <property type="component" value="Unassembled WGS sequence"/>
</dbReference>
<protein>
    <recommendedName>
        <fullName evidence="4">Chromatin elongation factor spt5</fullName>
    </recommendedName>
</protein>
<sequence length="1003" mass="111387">MPSHQLSGGHQLWPLFARAPISLLPPPTVKSDVRFVRMAPSSTSRPSIVQASFKPGAGDANERSRPVDDGAQEPKQKRRRVGRGSAEDDIASFLDVEAQVVGSDEEDVEDDETDGFIDDAGSSDGIQVPWHLPQLARRSPSLEPEAIAQRIQERNSARRAASLAGATDDIDDMVDALSPIYDVSVHPWLRYERSQFLKSLPGVVRVVQPGSTLLRDHLYVECRDRHALVKTLFSWPQAHQTSRAQKFPVLLGLTDRQAVAPSSVPSLRSNYALTGVWARLRETGDMYYQDLLAMIADDDDPLHSTCENGNRLALVIPRIEFDYLVAHPPDHRPPPGLFTFQQVADRYPENNRPTWAVSLQLWMWGKSAYRDSGLSVIKIPPSHNLLTSGVLPTDDELALFSSSFDYDLDRPSLVSWVLQPGDRVIVVEAKTGEFMEFAGATGYIIEMHANTAIILPDHVHRQQTEDEGPTAAAATREGHFSLPLSLLRLHLLATPPILSIGDRVGILRGPHFGAHGRIVEFSGAFVNVLPLEGDLICVESADARINLRLGDVVEVMQGTYQGAVGFIVALCVGGYVELYVSKMGRALELQRNNVSDTMGSDYISVKVRTLDLKFTYMEAAGRWTMPSTTQPSVLDQQRQRDRNRDVWEKDMRTIGRLLRDLEVRIVKGHDKKGRFGQVKDYHHTRGTVTEAEISRARLGDSIEEILADAELLVILEFDGSQVKIGVDNVVERHSEFPLAQAALFKMLGILDIFITHEKLPEPVIEQGAEDDASWGAVVPSQLELQVLPPDVGETTGVWLTIHKLVHKRVDLVMVSVAELREIEEKHPQLKKDKKINSKTYDMAKLNRPGYLTPLDEPVRFNGVARLTVKCKFPPGHNATVPTVTLRPCRRTQVDSENPTEQCISAVVGRVIIIGPDEDGSRTHIGEYAETQPDKVGVPSTFVRVRFQKVRVDGGAIVQSFGRYHLNCLCRAFNRAIPGYEETCPSTDFAADPPPPSGLWYPID</sequence>
<comment type="caution">
    <text evidence="2">The sequence shown here is derived from an EMBL/GenBank/DDBJ whole genome shotgun (WGS) entry which is preliminary data.</text>
</comment>
<gene>
    <name evidence="2" type="ORF">GGX14DRAFT_387562</name>
</gene>
<dbReference type="EMBL" id="JARJCW010000006">
    <property type="protein sequence ID" value="KAJ7223229.1"/>
    <property type="molecule type" value="Genomic_DNA"/>
</dbReference>
<feature type="compositionally biased region" description="Basic and acidic residues" evidence="1">
    <location>
        <begin position="60"/>
        <end position="75"/>
    </location>
</feature>
<reference evidence="2" key="1">
    <citation type="submission" date="2023-03" db="EMBL/GenBank/DDBJ databases">
        <title>Massive genome expansion in bonnet fungi (Mycena s.s.) driven by repeated elements and novel gene families across ecological guilds.</title>
        <authorList>
            <consortium name="Lawrence Berkeley National Laboratory"/>
            <person name="Harder C.B."/>
            <person name="Miyauchi S."/>
            <person name="Viragh M."/>
            <person name="Kuo A."/>
            <person name="Thoen E."/>
            <person name="Andreopoulos B."/>
            <person name="Lu D."/>
            <person name="Skrede I."/>
            <person name="Drula E."/>
            <person name="Henrissat B."/>
            <person name="Morin E."/>
            <person name="Kohler A."/>
            <person name="Barry K."/>
            <person name="LaButti K."/>
            <person name="Morin E."/>
            <person name="Salamov A."/>
            <person name="Lipzen A."/>
            <person name="Mereny Z."/>
            <person name="Hegedus B."/>
            <person name="Baldrian P."/>
            <person name="Stursova M."/>
            <person name="Weitz H."/>
            <person name="Taylor A."/>
            <person name="Grigoriev I.V."/>
            <person name="Nagy L.G."/>
            <person name="Martin F."/>
            <person name="Kauserud H."/>
        </authorList>
    </citation>
    <scope>NUCLEOTIDE SEQUENCE</scope>
    <source>
        <strain evidence="2">9144</strain>
    </source>
</reference>